<evidence type="ECO:0000256" key="2">
    <source>
        <dbReference type="ARBA" id="ARBA00022679"/>
    </source>
</evidence>
<evidence type="ECO:0000259" key="5">
    <source>
        <dbReference type="Pfam" id="PF04376"/>
    </source>
</evidence>
<evidence type="ECO:0000256" key="3">
    <source>
        <dbReference type="ARBA" id="ARBA00023315"/>
    </source>
</evidence>
<dbReference type="Pfam" id="PF04376">
    <property type="entry name" value="ATE_N"/>
    <property type="match status" value="1"/>
</dbReference>
<dbReference type="GO" id="GO:0005737">
    <property type="term" value="C:cytoplasm"/>
    <property type="evidence" value="ECO:0007669"/>
    <property type="project" value="UniProtKB-SubCell"/>
</dbReference>
<feature type="domain" description="N-end aminoacyl transferase N-terminal" evidence="5">
    <location>
        <begin position="20"/>
        <end position="88"/>
    </location>
</feature>
<organism evidence="7 8">
    <name type="scientific">Parashewanella spongiae</name>
    <dbReference type="NCBI Taxonomy" id="342950"/>
    <lineage>
        <taxon>Bacteria</taxon>
        <taxon>Pseudomonadati</taxon>
        <taxon>Pseudomonadota</taxon>
        <taxon>Gammaproteobacteria</taxon>
        <taxon>Alteromonadales</taxon>
        <taxon>Shewanellaceae</taxon>
        <taxon>Parashewanella</taxon>
    </lineage>
</organism>
<keyword evidence="1 4" id="KW-0963">Cytoplasm</keyword>
<comment type="catalytic activity">
    <reaction evidence="4">
        <text>N-terminal L-glutamyl-[protein] + L-leucyl-tRNA(Leu) = N-terminal L-leucyl-L-glutamyl-[protein] + tRNA(Leu) + H(+)</text>
        <dbReference type="Rhea" id="RHEA:50412"/>
        <dbReference type="Rhea" id="RHEA-COMP:9613"/>
        <dbReference type="Rhea" id="RHEA-COMP:9622"/>
        <dbReference type="Rhea" id="RHEA-COMP:12664"/>
        <dbReference type="Rhea" id="RHEA-COMP:12668"/>
        <dbReference type="ChEBI" id="CHEBI:15378"/>
        <dbReference type="ChEBI" id="CHEBI:64721"/>
        <dbReference type="ChEBI" id="CHEBI:78442"/>
        <dbReference type="ChEBI" id="CHEBI:78494"/>
        <dbReference type="ChEBI" id="CHEBI:133041"/>
        <dbReference type="EC" id="2.3.2.29"/>
    </reaction>
</comment>
<dbReference type="Pfam" id="PF04377">
    <property type="entry name" value="ATE_C"/>
    <property type="match status" value="1"/>
</dbReference>
<evidence type="ECO:0000256" key="1">
    <source>
        <dbReference type="ARBA" id="ARBA00022490"/>
    </source>
</evidence>
<dbReference type="InterPro" id="IPR017138">
    <property type="entry name" value="Asp_Glu_LeuTrfase"/>
</dbReference>
<dbReference type="NCBIfam" id="NF002342">
    <property type="entry name" value="PRK01305.1-3"/>
    <property type="match status" value="1"/>
</dbReference>
<dbReference type="HAMAP" id="MF_00689">
    <property type="entry name" value="Bpt"/>
    <property type="match status" value="1"/>
</dbReference>
<dbReference type="PANTHER" id="PTHR21367:SF1">
    <property type="entry name" value="ARGINYL-TRNA--PROTEIN TRANSFERASE 1"/>
    <property type="match status" value="1"/>
</dbReference>
<accession>A0A3A6U9R3</accession>
<evidence type="ECO:0000313" key="8">
    <source>
        <dbReference type="Proteomes" id="UP000273022"/>
    </source>
</evidence>
<dbReference type="AlphaFoldDB" id="A0A3A6U9R3"/>
<proteinExistence type="inferred from homology"/>
<protein>
    <recommendedName>
        <fullName evidence="4">Aspartate/glutamate leucyltransferase</fullName>
        <ecNumber evidence="4">2.3.2.29</ecNumber>
    </recommendedName>
</protein>
<dbReference type="InterPro" id="IPR007471">
    <property type="entry name" value="N-end_Aminoacyl_Trfase_N"/>
</dbReference>
<dbReference type="SUPFAM" id="SSF55729">
    <property type="entry name" value="Acyl-CoA N-acyltransferases (Nat)"/>
    <property type="match status" value="1"/>
</dbReference>
<dbReference type="RefSeq" id="WP_121852395.1">
    <property type="nucleotide sequence ID" value="NZ_CP037952.1"/>
</dbReference>
<dbReference type="PANTHER" id="PTHR21367">
    <property type="entry name" value="ARGININE-TRNA-PROTEIN TRANSFERASE 1"/>
    <property type="match status" value="1"/>
</dbReference>
<dbReference type="OrthoDB" id="9782022at2"/>
<name>A0A3A6U9R3_9GAMM</name>
<dbReference type="GO" id="GO:0008914">
    <property type="term" value="F:leucyl-tRNA--protein transferase activity"/>
    <property type="evidence" value="ECO:0007669"/>
    <property type="project" value="UniProtKB-UniRule"/>
</dbReference>
<dbReference type="InterPro" id="IPR007472">
    <property type="entry name" value="N-end_Aminoacyl_Trfase_C"/>
</dbReference>
<comment type="subcellular location">
    <subcellularLocation>
        <location evidence="4">Cytoplasm</location>
    </subcellularLocation>
</comment>
<keyword evidence="3 4" id="KW-0012">Acyltransferase</keyword>
<dbReference type="NCBIfam" id="NF002345">
    <property type="entry name" value="PRK01305.2-2"/>
    <property type="match status" value="1"/>
</dbReference>
<dbReference type="GO" id="GO:0071596">
    <property type="term" value="P:ubiquitin-dependent protein catabolic process via the N-end rule pathway"/>
    <property type="evidence" value="ECO:0007669"/>
    <property type="project" value="InterPro"/>
</dbReference>
<evidence type="ECO:0000259" key="6">
    <source>
        <dbReference type="Pfam" id="PF04377"/>
    </source>
</evidence>
<comment type="catalytic activity">
    <reaction evidence="4">
        <text>N-terminal L-aspartyl-[protein] + L-leucyl-tRNA(Leu) = N-terminal L-leucyl-L-aspartyl-[protein] + tRNA(Leu) + H(+)</text>
        <dbReference type="Rhea" id="RHEA:50420"/>
        <dbReference type="Rhea" id="RHEA-COMP:9613"/>
        <dbReference type="Rhea" id="RHEA-COMP:9622"/>
        <dbReference type="Rhea" id="RHEA-COMP:12669"/>
        <dbReference type="Rhea" id="RHEA-COMP:12674"/>
        <dbReference type="ChEBI" id="CHEBI:15378"/>
        <dbReference type="ChEBI" id="CHEBI:64720"/>
        <dbReference type="ChEBI" id="CHEBI:78442"/>
        <dbReference type="ChEBI" id="CHEBI:78494"/>
        <dbReference type="ChEBI" id="CHEBI:133042"/>
        <dbReference type="EC" id="2.3.2.29"/>
    </reaction>
</comment>
<keyword evidence="8" id="KW-1185">Reference proteome</keyword>
<comment type="caution">
    <text evidence="7">The sequence shown here is derived from an EMBL/GenBank/DDBJ whole genome shotgun (WGS) entry which is preliminary data.</text>
</comment>
<dbReference type="InterPro" id="IPR030700">
    <property type="entry name" value="N-end_Aminoacyl_Trfase"/>
</dbReference>
<sequence length="236" mass="28225">MTEETDENESIYFGLTKPFPCSYLDNQQEQLLTLTEYPLDYLIYERLLTLGFRRNGNAIYKPHCQFCSQCRPIRLPVQRFCHSKRQKRTVKKNINFIWKCSSTAKDEYFYLYERYINERHDDGPMFPATKEQYQHFLFCDWLQPQFIELYDEDILIGVAVSDVLNNSISAVYSFFSTSYDKHSLGSYLILLQIELAKKLNKDYLYLGFQVDGNRKMSYKKNYRPFQILTENGWKPE</sequence>
<dbReference type="NCBIfam" id="NF002346">
    <property type="entry name" value="PRK01305.2-3"/>
    <property type="match status" value="1"/>
</dbReference>
<comment type="function">
    <text evidence="4">Functions in the N-end rule pathway of protein degradation where it conjugates Leu from its aminoacyl-tRNA to the N-termini of proteins containing an N-terminal aspartate or glutamate.</text>
</comment>
<dbReference type="PIRSF" id="PIRSF037208">
    <property type="entry name" value="ATE_pro_prd"/>
    <property type="match status" value="1"/>
</dbReference>
<reference evidence="7 8" key="1">
    <citation type="submission" date="2018-09" db="EMBL/GenBank/DDBJ databases">
        <title>Phylogeny of the Shewanellaceae, and recommendation for two new genera, Pseudoshewanella and Parashewanella.</title>
        <authorList>
            <person name="Wang G."/>
        </authorList>
    </citation>
    <scope>NUCLEOTIDE SEQUENCE [LARGE SCALE GENOMIC DNA]</scope>
    <source>
        <strain evidence="7 8">KCTC 22492</strain>
    </source>
</reference>
<keyword evidence="2 4" id="KW-0808">Transferase</keyword>
<dbReference type="GO" id="GO:0004057">
    <property type="term" value="F:arginyl-tRNA--protein transferase activity"/>
    <property type="evidence" value="ECO:0007669"/>
    <property type="project" value="InterPro"/>
</dbReference>
<dbReference type="Proteomes" id="UP000273022">
    <property type="component" value="Unassembled WGS sequence"/>
</dbReference>
<evidence type="ECO:0000313" key="7">
    <source>
        <dbReference type="EMBL" id="RJY18693.1"/>
    </source>
</evidence>
<dbReference type="EC" id="2.3.2.29" evidence="4"/>
<feature type="domain" description="N-end rule aminoacyl transferase C-terminal" evidence="6">
    <location>
        <begin position="107"/>
        <end position="228"/>
    </location>
</feature>
<comment type="similarity">
    <text evidence="4">Belongs to the R-transferase family. Bpt subfamily.</text>
</comment>
<gene>
    <name evidence="4" type="primary">bpt</name>
    <name evidence="7" type="ORF">D5R81_04155</name>
</gene>
<dbReference type="InterPro" id="IPR016181">
    <property type="entry name" value="Acyl_CoA_acyltransferase"/>
</dbReference>
<dbReference type="EMBL" id="QYYH01000017">
    <property type="protein sequence ID" value="RJY18693.1"/>
    <property type="molecule type" value="Genomic_DNA"/>
</dbReference>
<evidence type="ECO:0000256" key="4">
    <source>
        <dbReference type="HAMAP-Rule" id="MF_00689"/>
    </source>
</evidence>